<protein>
    <submittedName>
        <fullName evidence="2">Uncharacterized protein</fullName>
    </submittedName>
</protein>
<accession>A0AAQ3M6A0</accession>
<name>A0AAQ3M6A0_9PEZI</name>
<dbReference type="EMBL" id="CP138584">
    <property type="protein sequence ID" value="WPH00893.1"/>
    <property type="molecule type" value="Genomic_DNA"/>
</dbReference>
<feature type="region of interest" description="Disordered" evidence="1">
    <location>
        <begin position="59"/>
        <end position="128"/>
    </location>
</feature>
<proteinExistence type="predicted"/>
<reference evidence="2 3" key="1">
    <citation type="submission" date="2023-11" db="EMBL/GenBank/DDBJ databases">
        <title>An acidophilic fungus is an integral part of prey digestion in a carnivorous sundew plant.</title>
        <authorList>
            <person name="Tsai I.J."/>
        </authorList>
    </citation>
    <scope>NUCLEOTIDE SEQUENCE [LARGE SCALE GENOMIC DNA]</scope>
    <source>
        <strain evidence="2">169a</strain>
    </source>
</reference>
<feature type="compositionally biased region" description="Basic residues" evidence="1">
    <location>
        <begin position="89"/>
        <end position="102"/>
    </location>
</feature>
<keyword evidence="3" id="KW-1185">Reference proteome</keyword>
<evidence type="ECO:0000256" key="1">
    <source>
        <dbReference type="SAM" id="MobiDB-lite"/>
    </source>
</evidence>
<dbReference type="AlphaFoldDB" id="A0AAQ3M6A0"/>
<organism evidence="2 3">
    <name type="scientific">Acrodontium crateriforme</name>
    <dbReference type="NCBI Taxonomy" id="150365"/>
    <lineage>
        <taxon>Eukaryota</taxon>
        <taxon>Fungi</taxon>
        <taxon>Dikarya</taxon>
        <taxon>Ascomycota</taxon>
        <taxon>Pezizomycotina</taxon>
        <taxon>Dothideomycetes</taxon>
        <taxon>Dothideomycetidae</taxon>
        <taxon>Mycosphaerellales</taxon>
        <taxon>Teratosphaeriaceae</taxon>
        <taxon>Acrodontium</taxon>
    </lineage>
</organism>
<gene>
    <name evidence="2" type="ORF">R9X50_00372700</name>
</gene>
<dbReference type="Proteomes" id="UP001303373">
    <property type="component" value="Chromosome 5"/>
</dbReference>
<evidence type="ECO:0000313" key="3">
    <source>
        <dbReference type="Proteomes" id="UP001303373"/>
    </source>
</evidence>
<evidence type="ECO:0000313" key="2">
    <source>
        <dbReference type="EMBL" id="WPH00893.1"/>
    </source>
</evidence>
<sequence>MPITWNADMYQKLFLAIIKVHNISIDHAAVAAELSTDAQPCTAAALQKRLQRIKSTIKTESNGSALAPNAAKGNPLKRGKAVIDEVKTSSKKPKTGNSKHSKVSSAVNAVDESDEEIDDGQQYVKEEF</sequence>